<dbReference type="InterPro" id="IPR007165">
    <property type="entry name" value="Phage_holin_4_2"/>
</dbReference>
<gene>
    <name evidence="2" type="ORF">SAMN05421818_1039</name>
</gene>
<dbReference type="AlphaFoldDB" id="A0A1G8BXD8"/>
<feature type="transmembrane region" description="Helical" evidence="1">
    <location>
        <begin position="89"/>
        <end position="110"/>
    </location>
</feature>
<feature type="transmembrane region" description="Helical" evidence="1">
    <location>
        <begin position="49"/>
        <end position="77"/>
    </location>
</feature>
<dbReference type="STRING" id="702745.SAMN05421818_1039"/>
<keyword evidence="1" id="KW-0472">Membrane</keyword>
<reference evidence="3" key="1">
    <citation type="submission" date="2016-10" db="EMBL/GenBank/DDBJ databases">
        <authorList>
            <person name="Varghese N."/>
            <person name="Submissions S."/>
        </authorList>
    </citation>
    <scope>NUCLEOTIDE SEQUENCE [LARGE SCALE GENOMIC DNA]</scope>
    <source>
        <strain evidence="3">DSM 23313</strain>
    </source>
</reference>
<sequence length="118" mass="13214">MGLIVRLLITTAIVMFLCWLLPGVAVTGWTTALWVAVAMGLLNMFLRPVLVFLTLPATVITMGLFLLVINAVIIQLSAYFVKEFTVDNFWYALLFSVVLTFCQSIVNGFLQKGEPQRR</sequence>
<feature type="transmembrane region" description="Helical" evidence="1">
    <location>
        <begin position="12"/>
        <end position="37"/>
    </location>
</feature>
<evidence type="ECO:0000313" key="3">
    <source>
        <dbReference type="Proteomes" id="UP000243588"/>
    </source>
</evidence>
<protein>
    <submittedName>
        <fullName evidence="2">Putative membrane protein</fullName>
    </submittedName>
</protein>
<dbReference type="Pfam" id="PF04020">
    <property type="entry name" value="Phage_holin_4_2"/>
    <property type="match status" value="1"/>
</dbReference>
<dbReference type="Proteomes" id="UP000243588">
    <property type="component" value="Unassembled WGS sequence"/>
</dbReference>
<dbReference type="EMBL" id="FNDQ01000003">
    <property type="protein sequence ID" value="SDH37788.1"/>
    <property type="molecule type" value="Genomic_DNA"/>
</dbReference>
<dbReference type="PANTHER" id="PTHR37309:SF1">
    <property type="entry name" value="SLR0284 PROTEIN"/>
    <property type="match status" value="1"/>
</dbReference>
<keyword evidence="3" id="KW-1185">Reference proteome</keyword>
<organism evidence="2 3">
    <name type="scientific">Myroides phaeus</name>
    <dbReference type="NCBI Taxonomy" id="702745"/>
    <lineage>
        <taxon>Bacteria</taxon>
        <taxon>Pseudomonadati</taxon>
        <taxon>Bacteroidota</taxon>
        <taxon>Flavobacteriia</taxon>
        <taxon>Flavobacteriales</taxon>
        <taxon>Flavobacteriaceae</taxon>
        <taxon>Myroides</taxon>
    </lineage>
</organism>
<dbReference type="RefSeq" id="WP_090405901.1">
    <property type="nucleotide sequence ID" value="NZ_CP047050.1"/>
</dbReference>
<evidence type="ECO:0000256" key="1">
    <source>
        <dbReference type="SAM" id="Phobius"/>
    </source>
</evidence>
<accession>A0A1G8BXD8</accession>
<keyword evidence="1" id="KW-1133">Transmembrane helix</keyword>
<keyword evidence="1" id="KW-0812">Transmembrane</keyword>
<dbReference type="OrthoDB" id="6402664at2"/>
<evidence type="ECO:0000313" key="2">
    <source>
        <dbReference type="EMBL" id="SDH37788.1"/>
    </source>
</evidence>
<proteinExistence type="predicted"/>
<name>A0A1G8BXD8_9FLAO</name>
<dbReference type="PANTHER" id="PTHR37309">
    <property type="entry name" value="SLR0284 PROTEIN"/>
    <property type="match status" value="1"/>
</dbReference>